<keyword evidence="1" id="KW-1003">Cell membrane</keyword>
<reference evidence="9 10" key="1">
    <citation type="submission" date="2021-06" db="EMBL/GenBank/DDBJ databases">
        <title>Actinomycetes sequencing.</title>
        <authorList>
            <person name="Shan Q."/>
        </authorList>
    </citation>
    <scope>NUCLEOTIDE SEQUENCE [LARGE SCALE GENOMIC DNA]</scope>
    <source>
        <strain evidence="9 10">NEAU-G5</strain>
    </source>
</reference>
<evidence type="ECO:0000256" key="7">
    <source>
        <dbReference type="SAM" id="MobiDB-lite"/>
    </source>
</evidence>
<dbReference type="InterPro" id="IPR018910">
    <property type="entry name" value="LpqB_C"/>
</dbReference>
<keyword evidence="4" id="KW-0564">Palmitate</keyword>
<evidence type="ECO:0000256" key="6">
    <source>
        <dbReference type="HAMAP-Rule" id="MF_01373"/>
    </source>
</evidence>
<evidence type="ECO:0000259" key="8">
    <source>
        <dbReference type="SMART" id="SM00909"/>
    </source>
</evidence>
<evidence type="ECO:0000313" key="10">
    <source>
        <dbReference type="Proteomes" id="UP000733379"/>
    </source>
</evidence>
<feature type="region of interest" description="Disordered" evidence="7">
    <location>
        <begin position="27"/>
        <end position="47"/>
    </location>
</feature>
<name>A0ABS6AZN2_9NOCA</name>
<keyword evidence="5" id="KW-0449">Lipoprotein</keyword>
<evidence type="ECO:0000313" key="9">
    <source>
        <dbReference type="EMBL" id="MBU3063459.1"/>
    </source>
</evidence>
<evidence type="ECO:0000256" key="5">
    <source>
        <dbReference type="ARBA" id="ARBA00023288"/>
    </source>
</evidence>
<protein>
    <recommendedName>
        <fullName evidence="6">Lipoprotein LpqB</fullName>
    </recommendedName>
</protein>
<sequence>MALGAIVFAVLPLGGCANLPDSSAPQALGTINHEPTSTAPAQPAPGIDPDVLVRNFLSATADPTDRHQAARLFLSPAAALSWDDTASTAIVDAPDTLRTSRTPTTATYEIRGRKLGELGADGSFRAQDSTYEAVIQMTKTGGEWRIDQLPPGVVVDSSAFYKSYRRYSLYFANSSGTSMVPDLRWISTPKEQLTQRLLSLLAEGSQHALAPAVRNLLAPPVTLRGGITKANGETDNVGVGLGGVMIDFAGASGLEPHNKELLAAQVVLTLAGADILGPYDLLADGKPLDERFAANGYSVGDAAALNPMTDRHAGIGLHALRDGSLVAVDPDKGEIVPAPGYFGTARNLQSAGISEDGQVVAAVADSGRPAPAPARTLVIGSYDGTATFSVAQGNTFTRPSWTSDGGSVWTVIDGNRVIRAVHDHATGNVSVQDVDTSTLTVGQPNSTDPVPRLPITDLRISHDGARAAIIAGGKVYMAVVVPHPDGRYSLESPLPVAVDLSTTAVSIDWATADMLILAREGNVDPVESVFLDGTDLKAVASQNLTPPVRVVGAGPDAEYVADARAVMQLKSAVPAADEFWREVQSLGANAVPVLPG</sequence>
<dbReference type="Pfam" id="PF25976">
    <property type="entry name" value="LpqB_N"/>
    <property type="match status" value="1"/>
</dbReference>
<keyword evidence="3" id="KW-0472">Membrane</keyword>
<dbReference type="SMART" id="SM00909">
    <property type="entry name" value="Germane"/>
    <property type="match status" value="1"/>
</dbReference>
<comment type="subcellular location">
    <subcellularLocation>
        <location evidence="6">Cell membrane</location>
        <topology evidence="6">Lipid-anchor</topology>
    </subcellularLocation>
</comment>
<proteinExistence type="inferred from homology"/>
<evidence type="ECO:0000256" key="2">
    <source>
        <dbReference type="ARBA" id="ARBA00022729"/>
    </source>
</evidence>
<dbReference type="HAMAP" id="MF_01373">
    <property type="entry name" value="LpqB_lipoprot"/>
    <property type="match status" value="1"/>
</dbReference>
<dbReference type="EMBL" id="JAHKNI010000005">
    <property type="protein sequence ID" value="MBU3063459.1"/>
    <property type="molecule type" value="Genomic_DNA"/>
</dbReference>
<feature type="domain" description="GerMN" evidence="8">
    <location>
        <begin position="194"/>
        <end position="292"/>
    </location>
</feature>
<evidence type="ECO:0000256" key="4">
    <source>
        <dbReference type="ARBA" id="ARBA00023139"/>
    </source>
</evidence>
<dbReference type="SUPFAM" id="SSF69304">
    <property type="entry name" value="Tricorn protease N-terminal domain"/>
    <property type="match status" value="1"/>
</dbReference>
<gene>
    <name evidence="6 9" type="primary">lpqB</name>
    <name evidence="9" type="ORF">KO481_18220</name>
</gene>
<dbReference type="InterPro" id="IPR019606">
    <property type="entry name" value="GerMN"/>
</dbReference>
<accession>A0ABS6AZN2</accession>
<dbReference type="InterPro" id="IPR059026">
    <property type="entry name" value="LpqB_N"/>
</dbReference>
<dbReference type="InterPro" id="IPR023959">
    <property type="entry name" value="LpqB"/>
</dbReference>
<keyword evidence="10" id="KW-1185">Reference proteome</keyword>
<comment type="similarity">
    <text evidence="6">Belongs to the LpqB lipoprotein family.</text>
</comment>
<dbReference type="Proteomes" id="UP000733379">
    <property type="component" value="Unassembled WGS sequence"/>
</dbReference>
<keyword evidence="2" id="KW-0732">Signal</keyword>
<dbReference type="NCBIfam" id="NF010141">
    <property type="entry name" value="PRK13616.1"/>
    <property type="match status" value="1"/>
</dbReference>
<organism evidence="9 10">
    <name type="scientific">Nocardia albiluteola</name>
    <dbReference type="NCBI Taxonomy" id="2842303"/>
    <lineage>
        <taxon>Bacteria</taxon>
        <taxon>Bacillati</taxon>
        <taxon>Actinomycetota</taxon>
        <taxon>Actinomycetes</taxon>
        <taxon>Mycobacteriales</taxon>
        <taxon>Nocardiaceae</taxon>
        <taxon>Nocardia</taxon>
    </lineage>
</organism>
<dbReference type="Pfam" id="PF10647">
    <property type="entry name" value="Gmad1"/>
    <property type="match status" value="1"/>
</dbReference>
<dbReference type="Pfam" id="PF10646">
    <property type="entry name" value="Germane"/>
    <property type="match status" value="1"/>
</dbReference>
<comment type="caution">
    <text evidence="9">The sequence shown here is derived from an EMBL/GenBank/DDBJ whole genome shotgun (WGS) entry which is preliminary data.</text>
</comment>
<evidence type="ECO:0000256" key="1">
    <source>
        <dbReference type="ARBA" id="ARBA00022475"/>
    </source>
</evidence>
<evidence type="ECO:0000256" key="3">
    <source>
        <dbReference type="ARBA" id="ARBA00023136"/>
    </source>
</evidence>